<dbReference type="InterPro" id="IPR020568">
    <property type="entry name" value="Ribosomal_Su5_D2-typ_SF"/>
</dbReference>
<dbReference type="SUPFAM" id="SSF50249">
    <property type="entry name" value="Nucleic acid-binding proteins"/>
    <property type="match status" value="1"/>
</dbReference>
<feature type="domain" description="S1 motif" evidence="10">
    <location>
        <begin position="658"/>
        <end position="727"/>
    </location>
</feature>
<feature type="compositionally biased region" description="Acidic residues" evidence="9">
    <location>
        <begin position="729"/>
        <end position="747"/>
    </location>
</feature>
<dbReference type="PROSITE" id="PS50084">
    <property type="entry name" value="KH_TYPE_1"/>
    <property type="match status" value="1"/>
</dbReference>
<protein>
    <recommendedName>
        <fullName evidence="8">Polyribonucleotide nucleotidyltransferase</fullName>
        <ecNumber evidence="8">2.7.7.8</ecNumber>
    </recommendedName>
    <alternativeName>
        <fullName evidence="8">Polynucleotide phosphorylase</fullName>
        <shortName evidence="8">PNPase</shortName>
    </alternativeName>
</protein>
<feature type="binding site" evidence="8">
    <location>
        <position position="527"/>
    </location>
    <ligand>
        <name>Mg(2+)</name>
        <dbReference type="ChEBI" id="CHEBI:18420"/>
    </ligand>
</feature>
<dbReference type="Pfam" id="PF00575">
    <property type="entry name" value="S1"/>
    <property type="match status" value="1"/>
</dbReference>
<keyword evidence="5 8" id="KW-0479">Metal-binding</keyword>
<evidence type="ECO:0000256" key="2">
    <source>
        <dbReference type="ARBA" id="ARBA00022490"/>
    </source>
</evidence>
<evidence type="ECO:0000256" key="6">
    <source>
        <dbReference type="ARBA" id="ARBA00022842"/>
    </source>
</evidence>
<dbReference type="PANTHER" id="PTHR11252">
    <property type="entry name" value="POLYRIBONUCLEOTIDE NUCLEOTIDYLTRANSFERASE"/>
    <property type="match status" value="1"/>
</dbReference>
<keyword evidence="7 8" id="KW-0694">RNA-binding</keyword>
<dbReference type="SUPFAM" id="SSF54211">
    <property type="entry name" value="Ribosomal protein S5 domain 2-like"/>
    <property type="match status" value="2"/>
</dbReference>
<dbReference type="HAMAP" id="MF_01595">
    <property type="entry name" value="PNPase"/>
    <property type="match status" value="1"/>
</dbReference>
<comment type="function">
    <text evidence="8">Involved in mRNA degradation. Catalyzes the phosphorolysis of single-stranded polyribonucleotides processively in the 3'- to 5'-direction.</text>
</comment>
<dbReference type="CDD" id="cd04472">
    <property type="entry name" value="S1_PNPase"/>
    <property type="match status" value="1"/>
</dbReference>
<dbReference type="InterPro" id="IPR027408">
    <property type="entry name" value="PNPase/RNase_PH_dom_sf"/>
</dbReference>
<dbReference type="PANTHER" id="PTHR11252:SF0">
    <property type="entry name" value="POLYRIBONUCLEOTIDE NUCLEOTIDYLTRANSFERASE 1, MITOCHONDRIAL"/>
    <property type="match status" value="1"/>
</dbReference>
<evidence type="ECO:0000313" key="12">
    <source>
        <dbReference type="Proteomes" id="UP001501218"/>
    </source>
</evidence>
<dbReference type="EMBL" id="BAAARA010000015">
    <property type="protein sequence ID" value="GAA2356304.1"/>
    <property type="molecule type" value="Genomic_DNA"/>
</dbReference>
<dbReference type="Pfam" id="PF01138">
    <property type="entry name" value="RNase_PH"/>
    <property type="match status" value="2"/>
</dbReference>
<dbReference type="Pfam" id="PF03726">
    <property type="entry name" value="PNPase"/>
    <property type="match status" value="1"/>
</dbReference>
<dbReference type="InterPro" id="IPR036456">
    <property type="entry name" value="PNPase_PH_RNA-bd_sf"/>
</dbReference>
<sequence length="753" mass="80323">MTEEIDEGVYEATAVLDNGAFGTRTVRFETGRLAKQAAGSVVAYLDDDTMLMSATTASKQPKDNLDFFPLTVDVEERMYAAGRIPGSFFRREGRPSTDAILTCRLIDRPLRPSFVEGLRNEIQVVVTVMSLTPGDLYDVLAINAASASTQASGLPFSGPVGSTRMALIDGQWVAFPTHEQLERAVFNMVVAGRIVGDDVAIMMVEAEATEQTVELVEGGAQAPTEEVVAQGLEAAKPFIRSLCVAQQQLAQAAGKATEEYPVFPAYAEDAYTAVEQAGSAELAEALKLAGKQERENRLDEIKAAVLEKVGVGEGQQFEGREKEVGAAFRSLTKKLVRQRIIRDQVRIDGRGLADIRSLSAEIDVIPRAHGSALFERGETQILGVSTLNMLRLEQTIDSLSPETSKRYMHHYNFPPYSTGETGRVGSPKRREIGHGALAERALIPVLPSREDFPYALRQVSEALGSNGSTSMGSVCASTLSLLNAGVPLKAPVAGIAMGLVSDEVEGKTHYVALTDILGAEDAFGDMDFKVAGTKEFVTALQLDTKLDGIPSEVLGQALGQARDARFTILDVMAEAIGQPDEMSPHAPRVTSVSIPVDKIGEVIGPKGKMINTITEETGAEVTIEDDGTIYVGASDGPSAEAAIDKINSIANPQLPKVGERFMGTVVKTAAFGAFVSLLPGKDGLVHISKLGNGKRIGKVEDVVNVGDKLRVEIADIDNRGKISLVLVDDEDSSAEGESAETEVESEAAETAAQ</sequence>
<dbReference type="InterPro" id="IPR004087">
    <property type="entry name" value="KH_dom"/>
</dbReference>
<dbReference type="InterPro" id="IPR003029">
    <property type="entry name" value="S1_domain"/>
</dbReference>
<evidence type="ECO:0000256" key="5">
    <source>
        <dbReference type="ARBA" id="ARBA00022723"/>
    </source>
</evidence>
<comment type="catalytic activity">
    <reaction evidence="8">
        <text>RNA(n+1) + phosphate = RNA(n) + a ribonucleoside 5'-diphosphate</text>
        <dbReference type="Rhea" id="RHEA:22096"/>
        <dbReference type="Rhea" id="RHEA-COMP:14527"/>
        <dbReference type="Rhea" id="RHEA-COMP:17342"/>
        <dbReference type="ChEBI" id="CHEBI:43474"/>
        <dbReference type="ChEBI" id="CHEBI:57930"/>
        <dbReference type="ChEBI" id="CHEBI:140395"/>
        <dbReference type="EC" id="2.7.7.8"/>
    </reaction>
</comment>
<dbReference type="PIRSF" id="PIRSF005499">
    <property type="entry name" value="PNPase"/>
    <property type="match status" value="1"/>
</dbReference>
<dbReference type="NCBIfam" id="NF008805">
    <property type="entry name" value="PRK11824.1"/>
    <property type="match status" value="1"/>
</dbReference>
<dbReference type="InterPro" id="IPR015848">
    <property type="entry name" value="PNPase_PH_RNA-bd_bac/org-type"/>
</dbReference>
<dbReference type="SUPFAM" id="SSF46915">
    <property type="entry name" value="Polynucleotide phosphorylase/guanosine pentaphosphate synthase (PNPase/GPSI), domain 3"/>
    <property type="match status" value="1"/>
</dbReference>
<dbReference type="InterPro" id="IPR036612">
    <property type="entry name" value="KH_dom_type_1_sf"/>
</dbReference>
<dbReference type="CDD" id="cd11364">
    <property type="entry name" value="RNase_PH_PNPase_2"/>
    <property type="match status" value="1"/>
</dbReference>
<dbReference type="InterPro" id="IPR036345">
    <property type="entry name" value="ExoRNase_PH_dom2_sf"/>
</dbReference>
<comment type="cofactor">
    <cofactor evidence="8">
        <name>Mg(2+)</name>
        <dbReference type="ChEBI" id="CHEBI:18420"/>
    </cofactor>
</comment>
<comment type="subcellular location">
    <subcellularLocation>
        <location evidence="8">Cytoplasm</location>
    </subcellularLocation>
</comment>
<dbReference type="SMART" id="SM00316">
    <property type="entry name" value="S1"/>
    <property type="match status" value="1"/>
</dbReference>
<keyword evidence="4 8" id="KW-0548">Nucleotidyltransferase</keyword>
<dbReference type="Pfam" id="PF00013">
    <property type="entry name" value="KH_1"/>
    <property type="match status" value="1"/>
</dbReference>
<dbReference type="NCBIfam" id="TIGR03591">
    <property type="entry name" value="polynuc_phos"/>
    <property type="match status" value="1"/>
</dbReference>
<dbReference type="SUPFAM" id="SSF54791">
    <property type="entry name" value="Eukaryotic type KH-domain (KH-domain type I)"/>
    <property type="match status" value="1"/>
</dbReference>
<evidence type="ECO:0000256" key="1">
    <source>
        <dbReference type="ARBA" id="ARBA00007404"/>
    </source>
</evidence>
<gene>
    <name evidence="8" type="primary">pnp</name>
    <name evidence="11" type="ORF">GCM10009854_38020</name>
</gene>
<evidence type="ECO:0000259" key="10">
    <source>
        <dbReference type="PROSITE" id="PS50126"/>
    </source>
</evidence>
<evidence type="ECO:0000256" key="8">
    <source>
        <dbReference type="HAMAP-Rule" id="MF_01595"/>
    </source>
</evidence>
<name>A0ABP5TMA1_9PSEU</name>
<evidence type="ECO:0000256" key="7">
    <source>
        <dbReference type="ARBA" id="ARBA00022884"/>
    </source>
</evidence>
<dbReference type="InterPro" id="IPR004088">
    <property type="entry name" value="KH_dom_type_1"/>
</dbReference>
<proteinExistence type="inferred from homology"/>
<dbReference type="InterPro" id="IPR012162">
    <property type="entry name" value="PNPase"/>
</dbReference>
<feature type="binding site" evidence="8">
    <location>
        <position position="521"/>
    </location>
    <ligand>
        <name>Mg(2+)</name>
        <dbReference type="ChEBI" id="CHEBI:18420"/>
    </ligand>
</feature>
<comment type="caution">
    <text evidence="11">The sequence shown here is derived from an EMBL/GenBank/DDBJ whole genome shotgun (WGS) entry which is preliminary data.</text>
</comment>
<dbReference type="Gene3D" id="2.40.50.140">
    <property type="entry name" value="Nucleic acid-binding proteins"/>
    <property type="match status" value="1"/>
</dbReference>
<dbReference type="InterPro" id="IPR014069">
    <property type="entry name" value="GPSI/PNP"/>
</dbReference>
<keyword evidence="6 8" id="KW-0460">Magnesium</keyword>
<dbReference type="InterPro" id="IPR001247">
    <property type="entry name" value="ExoRNase_PH_dom1"/>
</dbReference>
<reference evidence="12" key="1">
    <citation type="journal article" date="2019" name="Int. J. Syst. Evol. Microbiol.">
        <title>The Global Catalogue of Microorganisms (GCM) 10K type strain sequencing project: providing services to taxonomists for standard genome sequencing and annotation.</title>
        <authorList>
            <consortium name="The Broad Institute Genomics Platform"/>
            <consortium name="The Broad Institute Genome Sequencing Center for Infectious Disease"/>
            <person name="Wu L."/>
            <person name="Ma J."/>
        </authorList>
    </citation>
    <scope>NUCLEOTIDE SEQUENCE [LARGE SCALE GENOMIC DNA]</scope>
    <source>
        <strain evidence="12">JCM 16221</strain>
    </source>
</reference>
<evidence type="ECO:0000256" key="9">
    <source>
        <dbReference type="SAM" id="MobiDB-lite"/>
    </source>
</evidence>
<dbReference type="InterPro" id="IPR012340">
    <property type="entry name" value="NA-bd_OB-fold"/>
</dbReference>
<keyword evidence="2 8" id="KW-0963">Cytoplasm</keyword>
<keyword evidence="3 8" id="KW-0808">Transferase</keyword>
<evidence type="ECO:0000256" key="4">
    <source>
        <dbReference type="ARBA" id="ARBA00022695"/>
    </source>
</evidence>
<dbReference type="RefSeq" id="WP_344134430.1">
    <property type="nucleotide sequence ID" value="NZ_BAAARA010000015.1"/>
</dbReference>
<dbReference type="SUPFAM" id="SSF55666">
    <property type="entry name" value="Ribonuclease PH domain 2-like"/>
    <property type="match status" value="2"/>
</dbReference>
<dbReference type="SMART" id="SM00322">
    <property type="entry name" value="KH"/>
    <property type="match status" value="1"/>
</dbReference>
<dbReference type="NCBIfam" id="TIGR02696">
    <property type="entry name" value="pppGpp_PNP"/>
    <property type="match status" value="1"/>
</dbReference>
<accession>A0ABP5TMA1</accession>
<dbReference type="PROSITE" id="PS50126">
    <property type="entry name" value="S1"/>
    <property type="match status" value="1"/>
</dbReference>
<evidence type="ECO:0000256" key="3">
    <source>
        <dbReference type="ARBA" id="ARBA00022679"/>
    </source>
</evidence>
<dbReference type="CDD" id="cd02393">
    <property type="entry name" value="KH-I_PNPase"/>
    <property type="match status" value="1"/>
</dbReference>
<feature type="region of interest" description="Disordered" evidence="9">
    <location>
        <begin position="729"/>
        <end position="753"/>
    </location>
</feature>
<dbReference type="Gene3D" id="3.30.230.70">
    <property type="entry name" value="GHMP Kinase, N-terminal domain"/>
    <property type="match status" value="2"/>
</dbReference>
<dbReference type="EC" id="2.7.7.8" evidence="8"/>
<dbReference type="Gene3D" id="3.30.1370.10">
    <property type="entry name" value="K Homology domain, type 1"/>
    <property type="match status" value="1"/>
</dbReference>
<dbReference type="Proteomes" id="UP001501218">
    <property type="component" value="Unassembled WGS sequence"/>
</dbReference>
<comment type="similarity">
    <text evidence="1 8">Belongs to the polyribonucleotide nucleotidyltransferase family.</text>
</comment>
<organism evidence="11 12">
    <name type="scientific">Saccharopolyspora halophila</name>
    <dbReference type="NCBI Taxonomy" id="405551"/>
    <lineage>
        <taxon>Bacteria</taxon>
        <taxon>Bacillati</taxon>
        <taxon>Actinomycetota</taxon>
        <taxon>Actinomycetes</taxon>
        <taxon>Pseudonocardiales</taxon>
        <taxon>Pseudonocardiaceae</taxon>
        <taxon>Saccharopolyspora</taxon>
    </lineage>
</organism>
<keyword evidence="12" id="KW-1185">Reference proteome</keyword>
<evidence type="ECO:0000313" key="11">
    <source>
        <dbReference type="EMBL" id="GAA2356304.1"/>
    </source>
</evidence>